<name>A0A3B0V296_9ZZZZ</name>
<protein>
    <recommendedName>
        <fullName evidence="4">PPM-type phosphatase domain-containing protein</fullName>
    </recommendedName>
</protein>
<dbReference type="SUPFAM" id="SSF81606">
    <property type="entry name" value="PP2C-like"/>
    <property type="match status" value="1"/>
</dbReference>
<organism evidence="3">
    <name type="scientific">hydrothermal vent metagenome</name>
    <dbReference type="NCBI Taxonomy" id="652676"/>
    <lineage>
        <taxon>unclassified sequences</taxon>
        <taxon>metagenomes</taxon>
        <taxon>ecological metagenomes</taxon>
    </lineage>
</organism>
<evidence type="ECO:0008006" key="4">
    <source>
        <dbReference type="Google" id="ProtNLM"/>
    </source>
</evidence>
<dbReference type="EMBL" id="UOEU01000128">
    <property type="protein sequence ID" value="VAW30989.1"/>
    <property type="molecule type" value="Genomic_DNA"/>
</dbReference>
<reference evidence="3" key="1">
    <citation type="submission" date="2018-06" db="EMBL/GenBank/DDBJ databases">
        <authorList>
            <person name="Zhirakovskaya E."/>
        </authorList>
    </citation>
    <scope>NUCLEOTIDE SEQUENCE</scope>
</reference>
<feature type="region of interest" description="Disordered" evidence="1">
    <location>
        <begin position="426"/>
        <end position="536"/>
    </location>
</feature>
<keyword evidence="2" id="KW-0812">Transmembrane</keyword>
<feature type="region of interest" description="Disordered" evidence="1">
    <location>
        <begin position="1"/>
        <end position="30"/>
    </location>
</feature>
<dbReference type="InterPro" id="IPR036457">
    <property type="entry name" value="PPM-type-like_dom_sf"/>
</dbReference>
<dbReference type="Gene3D" id="3.60.40.10">
    <property type="entry name" value="PPM-type phosphatase domain"/>
    <property type="match status" value="1"/>
</dbReference>
<feature type="transmembrane region" description="Helical" evidence="2">
    <location>
        <begin position="143"/>
        <end position="160"/>
    </location>
</feature>
<feature type="compositionally biased region" description="Low complexity" evidence="1">
    <location>
        <begin position="426"/>
        <end position="460"/>
    </location>
</feature>
<feature type="compositionally biased region" description="Low complexity" evidence="1">
    <location>
        <begin position="473"/>
        <end position="503"/>
    </location>
</feature>
<feature type="non-terminal residue" evidence="3">
    <location>
        <position position="1"/>
    </location>
</feature>
<accession>A0A3B0V296</accession>
<feature type="compositionally biased region" description="Pro residues" evidence="1">
    <location>
        <begin position="1"/>
        <end position="10"/>
    </location>
</feature>
<evidence type="ECO:0000256" key="2">
    <source>
        <dbReference type="SAM" id="Phobius"/>
    </source>
</evidence>
<evidence type="ECO:0000313" key="3">
    <source>
        <dbReference type="EMBL" id="VAW30989.1"/>
    </source>
</evidence>
<dbReference type="AlphaFoldDB" id="A0A3B0V296"/>
<keyword evidence="2" id="KW-0472">Membrane</keyword>
<keyword evidence="2" id="KW-1133">Transmembrane helix</keyword>
<gene>
    <name evidence="3" type="ORF">MNBD_CHLOROFLEXI01-5399</name>
</gene>
<proteinExistence type="predicted"/>
<sequence>LTRNAPPMPTSPNGSASKPHFDSGSSAVGQQPDVHIDLGLYLKGTEDETAAQQNQGLLLGENDRLLLCSDGLITHNGNGWRRRQQHHFLRRIMTENSPEEAANILVQNALSHNVDDNVTAVVLQAPGTVPHVPIYKKRPLQNAAAVILSILLLFVFLTLLNRPQPEGVFVPPGTATQIAQIIDGLTATAAASATQPVPTVFAILRAPEAVPDPGFAVIFAAGEGAMFRPAGETAWQIARAGDLVAIGENAAIQSGNGRMGVVLSDGAELYLAPQAEVALNEVYEAEGEEKPTRIVLANGRLLIHYKNADPHDFELDVPSEAKILLPTNNNVVGVIYTQTTQILQMDCFVGNCRLRNSSNRQLLLPAGLYGVIEGINMSTDSPARPTLYCDLAPTLVACPTPTPTPMPTQTLPPIVQTVIAATETAAAQTTTPTPTLTPSGTPSPTPSLTVTPLPTITPQPGASNTPQPPTNTPIPATQNPTETVEPTKSATPVPPTVTKSPTSTPRPPTATPEPTSTLRFTASPPPTLTPTTDPNT</sequence>
<evidence type="ECO:0000256" key="1">
    <source>
        <dbReference type="SAM" id="MobiDB-lite"/>
    </source>
</evidence>